<dbReference type="EMBL" id="BMYQ01000013">
    <property type="protein sequence ID" value="GGW41135.1"/>
    <property type="molecule type" value="Genomic_DNA"/>
</dbReference>
<feature type="region of interest" description="Disordered" evidence="3">
    <location>
        <begin position="632"/>
        <end position="659"/>
    </location>
</feature>
<evidence type="ECO:0000256" key="1">
    <source>
        <dbReference type="ARBA" id="ARBA00004613"/>
    </source>
</evidence>
<dbReference type="Pfam" id="PF17803">
    <property type="entry name" value="Cadherin_4"/>
    <property type="match status" value="3"/>
</dbReference>
<keyword evidence="2" id="KW-0964">Secreted</keyword>
<reference evidence="5" key="1">
    <citation type="journal article" date="2014" name="Int. J. Syst. Evol. Microbiol.">
        <title>Complete genome sequence of Corynebacterium casei LMG S-19264T (=DSM 44701T), isolated from a smear-ripened cheese.</title>
        <authorList>
            <consortium name="US DOE Joint Genome Institute (JGI-PGF)"/>
            <person name="Walter F."/>
            <person name="Albersmeier A."/>
            <person name="Kalinowski J."/>
            <person name="Ruckert C."/>
        </authorList>
    </citation>
    <scope>NUCLEOTIDE SEQUENCE</scope>
    <source>
        <strain evidence="5">KCTC 23714</strain>
    </source>
</reference>
<dbReference type="PANTHER" id="PTHR38340">
    <property type="entry name" value="S-LAYER PROTEIN"/>
    <property type="match status" value="1"/>
</dbReference>
<dbReference type="InterPro" id="IPR002126">
    <property type="entry name" value="Cadherin-like_dom"/>
</dbReference>
<dbReference type="InterPro" id="IPR010221">
    <property type="entry name" value="VCBS_dom"/>
</dbReference>
<feature type="domain" description="Cadherin" evidence="4">
    <location>
        <begin position="257"/>
        <end position="366"/>
    </location>
</feature>
<dbReference type="GO" id="GO:0005509">
    <property type="term" value="F:calcium ion binding"/>
    <property type="evidence" value="ECO:0007669"/>
    <property type="project" value="InterPro"/>
</dbReference>
<dbReference type="NCBIfam" id="TIGR01965">
    <property type="entry name" value="VCBS_repeat"/>
    <property type="match status" value="4"/>
</dbReference>
<evidence type="ECO:0000313" key="6">
    <source>
        <dbReference type="Proteomes" id="UP000628984"/>
    </source>
</evidence>
<comment type="caution">
    <text evidence="5">The sequence shown here is derived from an EMBL/GenBank/DDBJ whole genome shotgun (WGS) entry which is preliminary data.</text>
</comment>
<dbReference type="Pfam" id="PF00353">
    <property type="entry name" value="HemolysinCabind"/>
    <property type="match status" value="3"/>
</dbReference>
<accession>A0A918MNX3</accession>
<dbReference type="SUPFAM" id="SSF49313">
    <property type="entry name" value="Cadherin-like"/>
    <property type="match status" value="1"/>
</dbReference>
<dbReference type="SMART" id="SM00112">
    <property type="entry name" value="CA"/>
    <property type="match status" value="2"/>
</dbReference>
<name>A0A918MNX3_9RHOB</name>
<protein>
    <recommendedName>
        <fullName evidence="4">Cadherin domain-containing protein</fullName>
    </recommendedName>
</protein>
<evidence type="ECO:0000259" key="4">
    <source>
        <dbReference type="PROSITE" id="PS50268"/>
    </source>
</evidence>
<dbReference type="PROSITE" id="PS00330">
    <property type="entry name" value="HEMOLYSIN_CALCIUM"/>
    <property type="match status" value="3"/>
</dbReference>
<dbReference type="GO" id="GO:0016020">
    <property type="term" value="C:membrane"/>
    <property type="evidence" value="ECO:0007669"/>
    <property type="project" value="InterPro"/>
</dbReference>
<dbReference type="GO" id="GO:0005576">
    <property type="term" value="C:extracellular region"/>
    <property type="evidence" value="ECO:0007669"/>
    <property type="project" value="UniProtKB-SubCell"/>
</dbReference>
<dbReference type="Gene3D" id="2.60.40.10">
    <property type="entry name" value="Immunoglobulins"/>
    <property type="match status" value="3"/>
</dbReference>
<dbReference type="InterPro" id="IPR040853">
    <property type="entry name" value="RapA2_cadherin-like"/>
</dbReference>
<dbReference type="PANTHER" id="PTHR38340:SF1">
    <property type="entry name" value="S-LAYER PROTEIN"/>
    <property type="match status" value="1"/>
</dbReference>
<dbReference type="AlphaFoldDB" id="A0A918MNX3"/>
<evidence type="ECO:0000313" key="5">
    <source>
        <dbReference type="EMBL" id="GGW41135.1"/>
    </source>
</evidence>
<evidence type="ECO:0000256" key="3">
    <source>
        <dbReference type="SAM" id="MobiDB-lite"/>
    </source>
</evidence>
<dbReference type="Gene3D" id="2.150.10.10">
    <property type="entry name" value="Serralysin-like metalloprotease, C-terminal"/>
    <property type="match status" value="1"/>
</dbReference>
<organism evidence="5 6">
    <name type="scientific">Gemmobacter lanyuensis</name>
    <dbReference type="NCBI Taxonomy" id="1054497"/>
    <lineage>
        <taxon>Bacteria</taxon>
        <taxon>Pseudomonadati</taxon>
        <taxon>Pseudomonadota</taxon>
        <taxon>Alphaproteobacteria</taxon>
        <taxon>Rhodobacterales</taxon>
        <taxon>Paracoccaceae</taxon>
        <taxon>Gemmobacter</taxon>
    </lineage>
</organism>
<keyword evidence="6" id="KW-1185">Reference proteome</keyword>
<dbReference type="RefSeq" id="WP_189634873.1">
    <property type="nucleotide sequence ID" value="NZ_BMYQ01000013.1"/>
</dbReference>
<dbReference type="InterPro" id="IPR050557">
    <property type="entry name" value="RTX_toxin/Mannuronan_C5-epim"/>
</dbReference>
<dbReference type="InterPro" id="IPR011049">
    <property type="entry name" value="Serralysin-like_metalloprot_C"/>
</dbReference>
<proteinExistence type="predicted"/>
<dbReference type="InterPro" id="IPR001343">
    <property type="entry name" value="Hemolysn_Ca-bd"/>
</dbReference>
<dbReference type="CDD" id="cd11304">
    <property type="entry name" value="Cadherin_repeat"/>
    <property type="match status" value="1"/>
</dbReference>
<dbReference type="InterPro" id="IPR018511">
    <property type="entry name" value="Hemolysin-typ_Ca-bd_CS"/>
</dbReference>
<comment type="subcellular location">
    <subcellularLocation>
        <location evidence="1">Secreted</location>
    </subcellularLocation>
</comment>
<gene>
    <name evidence="5" type="ORF">GCM10011452_31860</name>
</gene>
<dbReference type="PROSITE" id="PS50268">
    <property type="entry name" value="CADHERIN_2"/>
    <property type="match status" value="1"/>
</dbReference>
<evidence type="ECO:0000256" key="2">
    <source>
        <dbReference type="ARBA" id="ARBA00022525"/>
    </source>
</evidence>
<dbReference type="PRINTS" id="PR00313">
    <property type="entry name" value="CABNDNGRPT"/>
</dbReference>
<dbReference type="SUPFAM" id="SSF51120">
    <property type="entry name" value="beta-Roll"/>
    <property type="match status" value="2"/>
</dbReference>
<dbReference type="InterPro" id="IPR015919">
    <property type="entry name" value="Cadherin-like_sf"/>
</dbReference>
<reference evidence="5" key="2">
    <citation type="submission" date="2020-09" db="EMBL/GenBank/DDBJ databases">
        <authorList>
            <person name="Sun Q."/>
            <person name="Kim S."/>
        </authorList>
    </citation>
    <scope>NUCLEOTIDE SEQUENCE</scope>
    <source>
        <strain evidence="5">KCTC 23714</strain>
    </source>
</reference>
<dbReference type="InterPro" id="IPR013783">
    <property type="entry name" value="Ig-like_fold"/>
</dbReference>
<dbReference type="GO" id="GO:0007156">
    <property type="term" value="P:homophilic cell adhesion via plasma membrane adhesion molecules"/>
    <property type="evidence" value="ECO:0007669"/>
    <property type="project" value="InterPro"/>
</dbReference>
<sequence length="822" mass="83783">MATSPNLNLFANAPQARGDTFSFSENERDNPVSFVLDVMANDLGGKAKTLWSLDDGAGGQSLTMQDLVARDAIGAINRTARGNEISIRADGQVQLTVTALGPNGARALGAGEVYADSFAYAIRLANGTLSWTSVSFNLIGSNNGPTLVQSAATDLSGTVTEDRTFSDSGAFFFEDLDRNDQHSVTVEAQEPSSLGEVLAQVDASAGRVDWTYRLNNTAAQALAENETRVEQFTVTLSDGKGGVLTQTITVRVTGTNDAPEITSAVQEAALAEDGLMTAQGQVTASDVDLGAVLSFTGSTDGAFGAFSVDAASGLWTYALDRAAAQHLAAGQTAIETFTVLATDEFGETASQAVTLTVTGTNDAPEITSAPQGGTVAEDLVPVAMGQVIATDVDQGTVLAFSGSAQGAYGSFVVDDESGVWTYHLDNAGVQSLGATQSVTESFVVTVSDGAGGTAQQWVAIGISGTNDAPEILSDPQIGAVTEDGRITATGEVIAADVDAGATLIFSGSTDGAFGRFDVSADGHWLYVLNNAAPEVQALNAGDQVSETFGVTVTDEQGASTVQEVVITIGGETDRQFATSPGEYAGADPDPNDFDRAGGATATNPGIFSGGSGPNTLNGSAGGNTISGNAGNDTLYGHGGNDDLRGGNDNDSIFGQAGDDVLEGGAGNDTLWGGSGHDRLNGGAGIDLVFGGSGRDTVLGGAESESISGGYGADLLTGGSGNDVFVFLSTRDTGDTITDFDATGTVTGANHDTLDFSALHAGTLGLSSAGLMAFSVFYDTWSDARTTGVRVQVDTDGNVATAEFEVFLQNTLAIHIDATDFVL</sequence>
<dbReference type="Proteomes" id="UP000628984">
    <property type="component" value="Unassembled WGS sequence"/>
</dbReference>